<feature type="compositionally biased region" description="Pro residues" evidence="1">
    <location>
        <begin position="256"/>
        <end position="269"/>
    </location>
</feature>
<dbReference type="InterPro" id="IPR023346">
    <property type="entry name" value="Lysozyme-like_dom_sf"/>
</dbReference>
<dbReference type="SUPFAM" id="SSF53955">
    <property type="entry name" value="Lysozyme-like"/>
    <property type="match status" value="1"/>
</dbReference>
<evidence type="ECO:0000259" key="2">
    <source>
        <dbReference type="Pfam" id="PF01464"/>
    </source>
</evidence>
<sequence length="324" mass="33788">MLALKILLGLALLVPLIPMVVWAQPTAFEALAAQCAPGVHPTTLQGIVQTESGWHPYAIGVLGGRLARQPRSHAEAVATAQDLARQGYNFSLGLGQVNRYNLARLGETYASVFHPCRNLKAGSAILQDCYQRARARFGHEQQALHAALSCYYAGNFQRGLAPDSPGRSSYVERVVANSARPPQPVPAARQALLPAAAVEAPGAAKPIPVVPAVQSGAAPVAQAARIPPRRQRASAASAATSASPPPWVTFTGPAPSAAPGPAPAAPPVLTPEQEAADVVVRVRRREPAASAPPGGLEPVNKDARTGSASRPPYAPEGTRVQYLN</sequence>
<gene>
    <name evidence="3" type="ORF">BUE93_20345</name>
</gene>
<dbReference type="Pfam" id="PF01464">
    <property type="entry name" value="SLT"/>
    <property type="match status" value="1"/>
</dbReference>
<comment type="caution">
    <text evidence="3">The sequence shown here is derived from an EMBL/GenBank/DDBJ whole genome shotgun (WGS) entry which is preliminary data.</text>
</comment>
<feature type="compositionally biased region" description="Low complexity" evidence="1">
    <location>
        <begin position="233"/>
        <end position="242"/>
    </location>
</feature>
<dbReference type="RefSeq" id="WP_106078042.1">
    <property type="nucleotide sequence ID" value="NZ_MTBD01000037.1"/>
</dbReference>
<evidence type="ECO:0000256" key="1">
    <source>
        <dbReference type="SAM" id="MobiDB-lite"/>
    </source>
</evidence>
<dbReference type="Gene3D" id="1.10.530.10">
    <property type="match status" value="1"/>
</dbReference>
<proteinExistence type="predicted"/>
<organism evidence="3 4">
    <name type="scientific">Chromobacterium amazonense</name>
    <dbReference type="NCBI Taxonomy" id="1382803"/>
    <lineage>
        <taxon>Bacteria</taxon>
        <taxon>Pseudomonadati</taxon>
        <taxon>Pseudomonadota</taxon>
        <taxon>Betaproteobacteria</taxon>
        <taxon>Neisseriales</taxon>
        <taxon>Chromobacteriaceae</taxon>
        <taxon>Chromobacterium</taxon>
    </lineage>
</organism>
<evidence type="ECO:0000313" key="3">
    <source>
        <dbReference type="EMBL" id="PRP68799.1"/>
    </source>
</evidence>
<dbReference type="EMBL" id="MTBD01000037">
    <property type="protein sequence ID" value="PRP68799.1"/>
    <property type="molecule type" value="Genomic_DNA"/>
</dbReference>
<dbReference type="AlphaFoldDB" id="A0A2S9WZA7"/>
<name>A0A2S9WZA7_9NEIS</name>
<dbReference type="InterPro" id="IPR008258">
    <property type="entry name" value="Transglycosylase_SLT_dom_1"/>
</dbReference>
<dbReference type="Proteomes" id="UP000239469">
    <property type="component" value="Unassembled WGS sequence"/>
</dbReference>
<feature type="domain" description="Transglycosylase SLT" evidence="2">
    <location>
        <begin position="32"/>
        <end position="156"/>
    </location>
</feature>
<evidence type="ECO:0000313" key="4">
    <source>
        <dbReference type="Proteomes" id="UP000239469"/>
    </source>
</evidence>
<accession>A0A2S9WZA7</accession>
<feature type="region of interest" description="Disordered" evidence="1">
    <location>
        <begin position="221"/>
        <end position="324"/>
    </location>
</feature>
<dbReference type="OrthoDB" id="8565485at2"/>
<protein>
    <recommendedName>
        <fullName evidence="2">Transglycosylase SLT domain-containing protein</fullName>
    </recommendedName>
</protein>
<reference evidence="3 4" key="1">
    <citation type="submission" date="2017-01" db="EMBL/GenBank/DDBJ databases">
        <title>New insights into the genetic diversity of Chromobacterium isolated from tropical freshwater lake.</title>
        <authorList>
            <person name="Santos A.B."/>
            <person name="Nascimento A.M."/>
            <person name="Da Silva P.C."/>
        </authorList>
    </citation>
    <scope>NUCLEOTIDE SEQUENCE [LARGE SCALE GENOMIC DNA]</scope>
    <source>
        <strain evidence="3 4">56AF</strain>
    </source>
</reference>
<dbReference type="CDD" id="cd16892">
    <property type="entry name" value="LT_VirB1-like"/>
    <property type="match status" value="1"/>
</dbReference>